<dbReference type="Gramene" id="TraesMAC2B03G00979370.1">
    <property type="protein sequence ID" value="TraesMAC2B03G00979370.1"/>
    <property type="gene ID" value="TraesMAC2B03G00979370"/>
</dbReference>
<reference evidence="1" key="2">
    <citation type="submission" date="2018-10" db="UniProtKB">
        <authorList>
            <consortium name="EnsemblPlants"/>
        </authorList>
    </citation>
    <scope>IDENTIFICATION</scope>
</reference>
<dbReference type="Gramene" id="TraesWEE_scaffold_086269_01G000100.1">
    <property type="protein sequence ID" value="TraesWEE_scaffold_086269_01G000100.1"/>
    <property type="gene ID" value="TraesWEE_scaffold_086269_01G000100"/>
</dbReference>
<dbReference type="Gramene" id="TraesCS2B02G370500.1">
    <property type="protein sequence ID" value="TraesCS2B02G370500.1"/>
    <property type="gene ID" value="TraesCS2B02G370500"/>
</dbReference>
<evidence type="ECO:0000313" key="1">
    <source>
        <dbReference type="EnsemblPlants" id="TraesCS2B02G370500.1"/>
    </source>
</evidence>
<protein>
    <submittedName>
        <fullName evidence="1">Uncharacterized protein</fullName>
    </submittedName>
</protein>
<dbReference type="Gramene" id="TraesNOR2B03G00995560.1">
    <property type="protein sequence ID" value="TraesNOR2B03G00995560.1"/>
    <property type="gene ID" value="TraesNOR2B03G00995560"/>
</dbReference>
<sequence>MVLCLGSWDHARQMGSNSAASPPELQIHDSSIEEEKNCIQRLRNGNGWVTSQEQMTGMVSALGHESHGSHDTVFLWCMYLVQIRRRQAKSCCFFFFRFYYGYKQLLFRSSPETTAQIHLFSTMPTWWSGALTTCEGLHSRC</sequence>
<dbReference type="Gramene" id="TraesJAG2B03G00981610.1">
    <property type="protein sequence ID" value="TraesJAG2B03G00981610.1"/>
    <property type="gene ID" value="TraesJAG2B03G00981610"/>
</dbReference>
<reference evidence="1" key="1">
    <citation type="submission" date="2018-08" db="EMBL/GenBank/DDBJ databases">
        <authorList>
            <person name="Rossello M."/>
        </authorList>
    </citation>
    <scope>NUCLEOTIDE SEQUENCE [LARGE SCALE GENOMIC DNA]</scope>
    <source>
        <strain evidence="1">cv. Chinese Spring</strain>
    </source>
</reference>
<dbReference type="Gramene" id="TraesLDM2B03G00982740.1">
    <property type="protein sequence ID" value="TraesLDM2B03G00982740.1"/>
    <property type="gene ID" value="TraesLDM2B03G00982740"/>
</dbReference>
<evidence type="ECO:0000313" key="2">
    <source>
        <dbReference type="Proteomes" id="UP000019116"/>
    </source>
</evidence>
<dbReference type="Gramene" id="TraesJUL2B03G00988240.1">
    <property type="protein sequence ID" value="TraesJUL2B03G00988240.1"/>
    <property type="gene ID" value="TraesJUL2B03G00988240"/>
</dbReference>
<dbReference type="Gramene" id="TraesRN2B0100987200.1">
    <property type="protein sequence ID" value="TraesRN2B0100987200.1"/>
    <property type="gene ID" value="TraesRN2B0100987200"/>
</dbReference>
<keyword evidence="2" id="KW-1185">Reference proteome</keyword>
<dbReference type="Gramene" id="TraesCS2B03G0953100.1">
    <property type="protein sequence ID" value="TraesCS2B03G0953100.1.CDS"/>
    <property type="gene ID" value="TraesCS2B03G0953100"/>
</dbReference>
<dbReference type="Proteomes" id="UP000019116">
    <property type="component" value="Chromosome 2B"/>
</dbReference>
<dbReference type="EnsemblPlants" id="TraesCS2B02G370500.1">
    <property type="protein sequence ID" value="TraesCS2B02G370500.1"/>
    <property type="gene ID" value="TraesCS2B02G370500"/>
</dbReference>
<dbReference type="AlphaFoldDB" id="A0A3B6CBH9"/>
<accession>A0A3B6CBH9</accession>
<proteinExistence type="predicted"/>
<dbReference type="Gramene" id="TraesROB_scaffold_003495_01G000100.1">
    <property type="protein sequence ID" value="TraesROB_scaffold_003495_01G000100.1"/>
    <property type="gene ID" value="TraesROB_scaffold_003495_01G000100"/>
</dbReference>
<dbReference type="Gramene" id="TraesCLE_scaffold_000529_01G000100.1">
    <property type="protein sequence ID" value="TraesCLE_scaffold_000529_01G000100.1"/>
    <property type="gene ID" value="TraesCLE_scaffold_000529_01G000100"/>
</dbReference>
<dbReference type="Gramene" id="TraesSYM2B03G00996340.1">
    <property type="protein sequence ID" value="TraesSYM2B03G00996340.1"/>
    <property type="gene ID" value="TraesSYM2B03G00996340"/>
</dbReference>
<dbReference type="Gramene" id="TraesARI2B03G00996650.1">
    <property type="protein sequence ID" value="TraesARI2B03G00996650.1"/>
    <property type="gene ID" value="TraesARI2B03G00996650"/>
</dbReference>
<name>A0A3B6CBH9_WHEAT</name>
<organism evidence="1">
    <name type="scientific">Triticum aestivum</name>
    <name type="common">Wheat</name>
    <dbReference type="NCBI Taxonomy" id="4565"/>
    <lineage>
        <taxon>Eukaryota</taxon>
        <taxon>Viridiplantae</taxon>
        <taxon>Streptophyta</taxon>
        <taxon>Embryophyta</taxon>
        <taxon>Tracheophyta</taxon>
        <taxon>Spermatophyta</taxon>
        <taxon>Magnoliopsida</taxon>
        <taxon>Liliopsida</taxon>
        <taxon>Poales</taxon>
        <taxon>Poaceae</taxon>
        <taxon>BOP clade</taxon>
        <taxon>Pooideae</taxon>
        <taxon>Triticodae</taxon>
        <taxon>Triticeae</taxon>
        <taxon>Triticinae</taxon>
        <taxon>Triticum</taxon>
    </lineage>
</organism>
<dbReference type="Gramene" id="TraesCAD_scaffold_003464_01G000100.1">
    <property type="protein sequence ID" value="TraesCAD_scaffold_003464_01G000100.1"/>
    <property type="gene ID" value="TraesCAD_scaffold_003464_01G000100"/>
</dbReference>